<gene>
    <name evidence="2" type="ORF">BAVI_17272</name>
</gene>
<reference evidence="2 3" key="1">
    <citation type="journal article" date="2014" name="Environ. Microbiol.">
        <title>The nitrate-ammonifying and nosZ-carrying bacterium Bacillus vireti is a potent source and sink for nitric and nitrous oxide under high nitrate conditions.</title>
        <authorList>
            <person name="Mania D."/>
            <person name="Heylen K."/>
            <person name="van Spanning R.J."/>
            <person name="Frostegard A."/>
        </authorList>
    </citation>
    <scope>NUCLEOTIDE SEQUENCE [LARGE SCALE GENOMIC DNA]</scope>
    <source>
        <strain evidence="2 3">LMG 21834</strain>
    </source>
</reference>
<dbReference type="AlphaFoldDB" id="A0AB94IKP7"/>
<dbReference type="RefSeq" id="WP_024029633.1">
    <property type="nucleotide sequence ID" value="NZ_ALAN01000092.1"/>
</dbReference>
<dbReference type="EMBL" id="ALAN01000092">
    <property type="protein sequence ID" value="ETI67602.1"/>
    <property type="molecule type" value="Genomic_DNA"/>
</dbReference>
<dbReference type="InterPro" id="IPR011528">
    <property type="entry name" value="NERD"/>
</dbReference>
<protein>
    <submittedName>
        <fullName evidence="2">Nerd domain-containing protein</fullName>
    </submittedName>
</protein>
<keyword evidence="3" id="KW-1185">Reference proteome</keyword>
<accession>A0AB94IKP7</accession>
<evidence type="ECO:0000313" key="2">
    <source>
        <dbReference type="EMBL" id="ETI67602.1"/>
    </source>
</evidence>
<sequence>MAKECEPPERIKKYEALDSRLRENHPIRPILLTEYKNWMAGYKGEKSLIFHLSMLPDSKYLIFHNIRLQLGKYYFQIDYLMLCSAFALVLEVKNRIGEYHFENYLNQTTLKFNDKVERIKNPVLQARVQAIKLKKWLQKHNCSEFPIHYLFVNSNERASIRIEPGNERILRYICNSEGLIEKITQIANYNKTVILDTKELRKIKRLLLTNHTPEKFDILEHFKLLLHDILTGVQCPECRFLPMEYIYGTWVCAKCNYKSKTAHIQAIYDYFLLCKPSITNSEVRQFLHIESPRVAHKFLSHMDLAFSGTFKDRIYFPK</sequence>
<evidence type="ECO:0000259" key="1">
    <source>
        <dbReference type="PROSITE" id="PS50965"/>
    </source>
</evidence>
<evidence type="ECO:0000313" key="3">
    <source>
        <dbReference type="Proteomes" id="UP000018877"/>
    </source>
</evidence>
<dbReference type="Pfam" id="PF08378">
    <property type="entry name" value="NERD"/>
    <property type="match status" value="1"/>
</dbReference>
<organism evidence="2 3">
    <name type="scientific">Neobacillus vireti LMG 21834</name>
    <dbReference type="NCBI Taxonomy" id="1131730"/>
    <lineage>
        <taxon>Bacteria</taxon>
        <taxon>Bacillati</taxon>
        <taxon>Bacillota</taxon>
        <taxon>Bacilli</taxon>
        <taxon>Bacillales</taxon>
        <taxon>Bacillaceae</taxon>
        <taxon>Neobacillus</taxon>
    </lineage>
</organism>
<name>A0AB94IKP7_9BACI</name>
<feature type="domain" description="NERD" evidence="1">
    <location>
        <begin position="40"/>
        <end position="156"/>
    </location>
</feature>
<proteinExistence type="predicted"/>
<dbReference type="PROSITE" id="PS50965">
    <property type="entry name" value="NERD"/>
    <property type="match status" value="1"/>
</dbReference>
<dbReference type="Proteomes" id="UP000018877">
    <property type="component" value="Unassembled WGS sequence"/>
</dbReference>
<comment type="caution">
    <text evidence="2">The sequence shown here is derived from an EMBL/GenBank/DDBJ whole genome shotgun (WGS) entry which is preliminary data.</text>
</comment>